<keyword evidence="9 15" id="KW-0378">Hydrolase</keyword>
<dbReference type="SMART" id="SM01351">
    <property type="entry name" value="Aspzincin_M35"/>
    <property type="match status" value="1"/>
</dbReference>
<dbReference type="SUPFAM" id="SSF55486">
    <property type="entry name" value="Metalloproteases ('zincins'), catalytic domain"/>
    <property type="match status" value="1"/>
</dbReference>
<comment type="subcellular location">
    <subcellularLocation>
        <location evidence="2 15">Secreted</location>
    </subcellularLocation>
</comment>
<feature type="chain" id="PRO_5040527666" description="Neutral protease 2" evidence="15">
    <location>
        <begin position="17"/>
        <end position="350"/>
    </location>
</feature>
<feature type="binding site" evidence="14">
    <location>
        <position position="315"/>
    </location>
    <ligand>
        <name>Zn(2+)</name>
        <dbReference type="ChEBI" id="CHEBI:29105"/>
        <note>catalytic</note>
    </ligand>
</feature>
<keyword evidence="8 15" id="KW-0732">Signal</keyword>
<keyword evidence="5 15" id="KW-0645">Protease</keyword>
<evidence type="ECO:0000256" key="12">
    <source>
        <dbReference type="ARBA" id="ARBA00023145"/>
    </source>
</evidence>
<dbReference type="GO" id="GO:0005576">
    <property type="term" value="C:extracellular region"/>
    <property type="evidence" value="ECO:0007669"/>
    <property type="project" value="UniProtKB-SubCell"/>
</dbReference>
<dbReference type="PANTHER" id="PTHR37016:SF2">
    <property type="entry name" value="NEUTRAL PROTEASE 2 HOMOLOG SNOG_02177"/>
    <property type="match status" value="1"/>
</dbReference>
<reference evidence="17" key="1">
    <citation type="submission" date="2021-09" db="EMBL/GenBank/DDBJ databases">
        <title>A high-quality genome of the endoparasitic fungus Hirsutella rhossiliensis with a comparison of Hirsutella genomes reveals transposable elements contributing to genome size variation.</title>
        <authorList>
            <person name="Lin R."/>
            <person name="Jiao Y."/>
            <person name="Sun X."/>
            <person name="Ling J."/>
            <person name="Xie B."/>
            <person name="Cheng X."/>
        </authorList>
    </citation>
    <scope>NUCLEOTIDE SEQUENCE</scope>
    <source>
        <strain evidence="17">HR02</strain>
    </source>
</reference>
<dbReference type="Gene3D" id="2.60.40.2970">
    <property type="match status" value="1"/>
</dbReference>
<dbReference type="Pfam" id="PF02102">
    <property type="entry name" value="Peptidase_M35"/>
    <property type="match status" value="1"/>
</dbReference>
<comment type="cofactor">
    <cofactor evidence="14 15">
        <name>Zn(2+)</name>
        <dbReference type="ChEBI" id="CHEBI:29105"/>
    </cofactor>
    <text evidence="14 15">Binds 1 zinc ion per subunit.</text>
</comment>
<keyword evidence="11 15" id="KW-0482">Metalloprotease</keyword>
<dbReference type="OrthoDB" id="412874at2759"/>
<feature type="binding site" evidence="14">
    <location>
        <position position="306"/>
    </location>
    <ligand>
        <name>Zn(2+)</name>
        <dbReference type="ChEBI" id="CHEBI:29105"/>
        <note>catalytic</note>
    </ligand>
</feature>
<evidence type="ECO:0000256" key="2">
    <source>
        <dbReference type="ARBA" id="ARBA00004613"/>
    </source>
</evidence>
<dbReference type="Proteomes" id="UP000824596">
    <property type="component" value="Unassembled WGS sequence"/>
</dbReference>
<dbReference type="GO" id="GO:0006508">
    <property type="term" value="P:proteolysis"/>
    <property type="evidence" value="ECO:0007669"/>
    <property type="project" value="UniProtKB-KW"/>
</dbReference>
<protein>
    <recommendedName>
        <fullName evidence="15">Neutral protease 2</fullName>
        <ecNumber evidence="15">3.4.24.39</ecNumber>
    </recommendedName>
    <alternativeName>
        <fullName evidence="15">Deuterolysin</fullName>
    </alternativeName>
</protein>
<dbReference type="PRINTS" id="PR00768">
    <property type="entry name" value="DEUTEROLYSIN"/>
</dbReference>
<comment type="caution">
    <text evidence="17">The sequence shown here is derived from an EMBL/GenBank/DDBJ whole genome shotgun (WGS) entry which is preliminary data.</text>
</comment>
<keyword evidence="6 15" id="KW-0165">Cleavage on pair of basic residues</keyword>
<dbReference type="InterPro" id="IPR029463">
    <property type="entry name" value="Lys_MEP"/>
</dbReference>
<keyword evidence="10 14" id="KW-0862">Zinc</keyword>
<dbReference type="InterPro" id="IPR001384">
    <property type="entry name" value="Peptidase_M35"/>
</dbReference>
<evidence type="ECO:0000256" key="6">
    <source>
        <dbReference type="ARBA" id="ARBA00022685"/>
    </source>
</evidence>
<organism evidence="17 18">
    <name type="scientific">Hirsutella rhossiliensis</name>
    <dbReference type="NCBI Taxonomy" id="111463"/>
    <lineage>
        <taxon>Eukaryota</taxon>
        <taxon>Fungi</taxon>
        <taxon>Dikarya</taxon>
        <taxon>Ascomycota</taxon>
        <taxon>Pezizomycotina</taxon>
        <taxon>Sordariomycetes</taxon>
        <taxon>Hypocreomycetidae</taxon>
        <taxon>Hypocreales</taxon>
        <taxon>Ophiocordycipitaceae</taxon>
        <taxon>Hirsutella</taxon>
    </lineage>
</organism>
<keyword evidence="18" id="KW-1185">Reference proteome</keyword>
<dbReference type="InterPro" id="IPR050414">
    <property type="entry name" value="Fungal_M35_metalloproteases"/>
</dbReference>
<dbReference type="RefSeq" id="XP_044720313.1">
    <property type="nucleotide sequence ID" value="XM_044863781.1"/>
</dbReference>
<evidence type="ECO:0000256" key="9">
    <source>
        <dbReference type="ARBA" id="ARBA00022801"/>
    </source>
</evidence>
<comment type="similarity">
    <text evidence="3 15">Belongs to the peptidase M35 family.</text>
</comment>
<feature type="signal peptide" evidence="15">
    <location>
        <begin position="1"/>
        <end position="16"/>
    </location>
</feature>
<dbReference type="EMBL" id="JAIZPD010000005">
    <property type="protein sequence ID" value="KAH0962800.1"/>
    <property type="molecule type" value="Genomic_DNA"/>
</dbReference>
<evidence type="ECO:0000256" key="5">
    <source>
        <dbReference type="ARBA" id="ARBA00022670"/>
    </source>
</evidence>
<dbReference type="Gene3D" id="3.40.390.10">
    <property type="entry name" value="Collagenase (Catalytic Domain)"/>
    <property type="match status" value="1"/>
</dbReference>
<dbReference type="AlphaFoldDB" id="A0A9P8MWZ7"/>
<keyword evidence="12" id="KW-0865">Zymogen</keyword>
<evidence type="ECO:0000256" key="15">
    <source>
        <dbReference type="RuleBase" id="RU361126"/>
    </source>
</evidence>
<evidence type="ECO:0000256" key="4">
    <source>
        <dbReference type="ARBA" id="ARBA00022525"/>
    </source>
</evidence>
<dbReference type="GO" id="GO:0004222">
    <property type="term" value="F:metalloendopeptidase activity"/>
    <property type="evidence" value="ECO:0007669"/>
    <property type="project" value="InterPro"/>
</dbReference>
<dbReference type="EC" id="3.4.24.39" evidence="15"/>
<keyword evidence="7 14" id="KW-0479">Metal-binding</keyword>
<evidence type="ECO:0000256" key="1">
    <source>
        <dbReference type="ARBA" id="ARBA00001187"/>
    </source>
</evidence>
<comment type="catalytic activity">
    <reaction evidence="1 15">
        <text>Preferential cleavage of bonds with hydrophobic residues in P1'. Also 3-Asn-|-Gln-4 and 8-Gly-|-Ser-9 bonds in insulin B chain.</text>
        <dbReference type="EC" id="3.4.24.39"/>
    </reaction>
</comment>
<accession>A0A9P8MWZ7</accession>
<feature type="active site" evidence="13">
    <location>
        <position position="303"/>
    </location>
</feature>
<evidence type="ECO:0000256" key="13">
    <source>
        <dbReference type="PIRSR" id="PIRSR601384-1"/>
    </source>
</evidence>
<evidence type="ECO:0000256" key="8">
    <source>
        <dbReference type="ARBA" id="ARBA00022729"/>
    </source>
</evidence>
<dbReference type="PANTHER" id="PTHR37016">
    <property type="match status" value="1"/>
</dbReference>
<evidence type="ECO:0000256" key="7">
    <source>
        <dbReference type="ARBA" id="ARBA00022723"/>
    </source>
</evidence>
<comment type="function">
    <text evidence="15">Secreted metalloproteinase that allows assimilation of proteinaceous substrates. Shows high activities on basic nuclear substrates such as histone and protamine.</text>
</comment>
<evidence type="ECO:0000313" key="18">
    <source>
        <dbReference type="Proteomes" id="UP000824596"/>
    </source>
</evidence>
<dbReference type="GO" id="GO:0046872">
    <property type="term" value="F:metal ion binding"/>
    <property type="evidence" value="ECO:0007669"/>
    <property type="project" value="UniProtKB-KW"/>
</dbReference>
<keyword evidence="4 15" id="KW-0964">Secreted</keyword>
<proteinExistence type="inferred from homology"/>
<dbReference type="GeneID" id="68354439"/>
<evidence type="ECO:0000313" key="17">
    <source>
        <dbReference type="EMBL" id="KAH0962800.1"/>
    </source>
</evidence>
<name>A0A9P8MWZ7_9HYPO</name>
<evidence type="ECO:0000256" key="10">
    <source>
        <dbReference type="ARBA" id="ARBA00022833"/>
    </source>
</evidence>
<evidence type="ECO:0000256" key="14">
    <source>
        <dbReference type="PIRSR" id="PIRSR601384-2"/>
    </source>
</evidence>
<evidence type="ECO:0000256" key="11">
    <source>
        <dbReference type="ARBA" id="ARBA00023049"/>
    </source>
</evidence>
<evidence type="ECO:0000256" key="3">
    <source>
        <dbReference type="ARBA" id="ARBA00010279"/>
    </source>
</evidence>
<evidence type="ECO:0000259" key="16">
    <source>
        <dbReference type="SMART" id="SM01351"/>
    </source>
</evidence>
<sequence length="350" mass="37891">MKGISVLVALAASTLAAPSREKRASSPLKVKIEMVGNSEVKAVIKNEGQESLKVLKTGSILSPVPVEKATVFADDQPIEFEGIQLRIALGALSENHFQYILPGQSVETAFDLADVHNLTSGGKFGVRVDGAFAFAKDNSTKLIGSIPYISNHIVADIDGSRAASSSLASLAKRTLVQSDCNGEKYIITRKALTECASMARDARMAASWGPADKMEEYFQSSSQEVRDTVSGVFDRVAFECGSATGGIAEYYCTDVFNKCDGGTLAYTTPARGKMFFCPLYFKALPDLARGCHHQDQATTNIHEVTHLKRIKGTKDYGGYGYQFIRSLTPEQNLNHADTYALFASAVRQKC</sequence>
<gene>
    <name evidence="17" type="ORF">HRG_05310</name>
</gene>
<feature type="binding site" evidence="14">
    <location>
        <position position="302"/>
    </location>
    <ligand>
        <name>Zn(2+)</name>
        <dbReference type="ChEBI" id="CHEBI:29105"/>
        <note>catalytic</note>
    </ligand>
</feature>
<dbReference type="CDD" id="cd11008">
    <property type="entry name" value="M35_deuterolysin_like"/>
    <property type="match status" value="1"/>
</dbReference>
<dbReference type="InterPro" id="IPR024079">
    <property type="entry name" value="MetalloPept_cat_dom_sf"/>
</dbReference>
<feature type="domain" description="Lysine-specific metallo-endopeptidase" evidence="16">
    <location>
        <begin position="203"/>
        <end position="344"/>
    </location>
</feature>